<name>A0A0S7Y2I4_UNCSA</name>
<sequence>MNTPEIPNKSKNILASFYKALKNFGAMLPMLLGITLLLGLFQTFVSNQIISSVFSGNLWRDALIGAMTGSISAGNPIISYIIGGELLKQEVSLLAVTSFMVAWVTVGVIQLPAEALILGRRFAIARNIISFILSILVSIATVATLTLIQ</sequence>
<protein>
    <recommendedName>
        <fullName evidence="4">Permease</fullName>
    </recommendedName>
</protein>
<feature type="transmembrane region" description="Helical" evidence="1">
    <location>
        <begin position="128"/>
        <end position="148"/>
    </location>
</feature>
<dbReference type="AlphaFoldDB" id="A0A0S7Y2I4"/>
<feature type="transmembrane region" description="Helical" evidence="1">
    <location>
        <begin position="94"/>
        <end position="116"/>
    </location>
</feature>
<feature type="transmembrane region" description="Helical" evidence="1">
    <location>
        <begin position="20"/>
        <end position="41"/>
    </location>
</feature>
<dbReference type="EMBL" id="LIZX01000037">
    <property type="protein sequence ID" value="KPJ68886.1"/>
    <property type="molecule type" value="Genomic_DNA"/>
</dbReference>
<evidence type="ECO:0000313" key="2">
    <source>
        <dbReference type="EMBL" id="KPJ68886.1"/>
    </source>
</evidence>
<accession>A0A0S7Y2I4</accession>
<evidence type="ECO:0000256" key="1">
    <source>
        <dbReference type="SAM" id="Phobius"/>
    </source>
</evidence>
<gene>
    <name evidence="2" type="ORF">AMJ44_05210</name>
</gene>
<reference evidence="2 3" key="1">
    <citation type="journal article" date="2015" name="Microbiome">
        <title>Genomic resolution of linkages in carbon, nitrogen, and sulfur cycling among widespread estuary sediment bacteria.</title>
        <authorList>
            <person name="Baker B.J."/>
            <person name="Lazar C.S."/>
            <person name="Teske A.P."/>
            <person name="Dick G.J."/>
        </authorList>
    </citation>
    <scope>NUCLEOTIDE SEQUENCE [LARGE SCALE GENOMIC DNA]</scope>
    <source>
        <strain evidence="2">DG_54_3</strain>
    </source>
</reference>
<dbReference type="Proteomes" id="UP000051861">
    <property type="component" value="Unassembled WGS sequence"/>
</dbReference>
<feature type="transmembrane region" description="Helical" evidence="1">
    <location>
        <begin position="62"/>
        <end position="82"/>
    </location>
</feature>
<keyword evidence="1" id="KW-1133">Transmembrane helix</keyword>
<comment type="caution">
    <text evidence="2">The sequence shown here is derived from an EMBL/GenBank/DDBJ whole genome shotgun (WGS) entry which is preliminary data.</text>
</comment>
<keyword evidence="1" id="KW-0472">Membrane</keyword>
<keyword evidence="1" id="KW-0812">Transmembrane</keyword>
<evidence type="ECO:0000313" key="3">
    <source>
        <dbReference type="Proteomes" id="UP000051861"/>
    </source>
</evidence>
<proteinExistence type="predicted"/>
<organism evidence="2 3">
    <name type="scientific">candidate division WOR-1 bacterium DG_54_3</name>
    <dbReference type="NCBI Taxonomy" id="1703775"/>
    <lineage>
        <taxon>Bacteria</taxon>
        <taxon>Bacillati</taxon>
        <taxon>Saganbacteria</taxon>
    </lineage>
</organism>
<evidence type="ECO:0008006" key="4">
    <source>
        <dbReference type="Google" id="ProtNLM"/>
    </source>
</evidence>